<dbReference type="Proteomes" id="UP000279259">
    <property type="component" value="Unassembled WGS sequence"/>
</dbReference>
<accession>A0A427YTT4</accession>
<evidence type="ECO:0000256" key="1">
    <source>
        <dbReference type="ARBA" id="ARBA00004342"/>
    </source>
</evidence>
<proteinExistence type="predicted"/>
<dbReference type="GO" id="GO:0005886">
    <property type="term" value="C:plasma membrane"/>
    <property type="evidence" value="ECO:0007669"/>
    <property type="project" value="UniProtKB-SubCell"/>
</dbReference>
<gene>
    <name evidence="4" type="primary">RSR1</name>
    <name evidence="4" type="ORF">EHS25_004300</name>
</gene>
<dbReference type="PROSITE" id="PS51421">
    <property type="entry name" value="RAS"/>
    <property type="match status" value="1"/>
</dbReference>
<dbReference type="Pfam" id="PF00071">
    <property type="entry name" value="Ras"/>
    <property type="match status" value="1"/>
</dbReference>
<dbReference type="SMART" id="SM00173">
    <property type="entry name" value="RAS"/>
    <property type="match status" value="1"/>
</dbReference>
<dbReference type="Gene3D" id="3.40.50.300">
    <property type="entry name" value="P-loop containing nucleotide triphosphate hydrolases"/>
    <property type="match status" value="1"/>
</dbReference>
<evidence type="ECO:0000256" key="2">
    <source>
        <dbReference type="ARBA" id="ARBA00022741"/>
    </source>
</evidence>
<dbReference type="InterPro" id="IPR027417">
    <property type="entry name" value="P-loop_NTPase"/>
</dbReference>
<dbReference type="InterPro" id="IPR005225">
    <property type="entry name" value="Small_GTP-bd"/>
</dbReference>
<reference evidence="4 5" key="1">
    <citation type="submission" date="2018-11" db="EMBL/GenBank/DDBJ databases">
        <title>Genome sequence of Saitozyma podzolica DSM 27192.</title>
        <authorList>
            <person name="Aliyu H."/>
            <person name="Gorte O."/>
            <person name="Ochsenreither K."/>
        </authorList>
    </citation>
    <scope>NUCLEOTIDE SEQUENCE [LARGE SCALE GENOMIC DNA]</scope>
    <source>
        <strain evidence="4 5">DSM 27192</strain>
    </source>
</reference>
<dbReference type="PANTHER" id="PTHR24070">
    <property type="entry name" value="RAS, DI-RAS, AND RHEB FAMILY MEMBERS OF SMALL GTPASE SUPERFAMILY"/>
    <property type="match status" value="1"/>
</dbReference>
<comment type="caution">
    <text evidence="4">The sequence shown here is derived from an EMBL/GenBank/DDBJ whole genome shotgun (WGS) entry which is preliminary data.</text>
</comment>
<dbReference type="GO" id="GO:0003924">
    <property type="term" value="F:GTPase activity"/>
    <property type="evidence" value="ECO:0007669"/>
    <property type="project" value="InterPro"/>
</dbReference>
<dbReference type="AlphaFoldDB" id="A0A427YTT4"/>
<dbReference type="STRING" id="1890683.A0A427YTT4"/>
<evidence type="ECO:0000313" key="4">
    <source>
        <dbReference type="EMBL" id="RSH94497.1"/>
    </source>
</evidence>
<comment type="subcellular location">
    <subcellularLocation>
        <location evidence="1">Cell membrane</location>
        <topology evidence="1">Lipid-anchor</topology>
        <orientation evidence="1">Cytoplasmic side</orientation>
    </subcellularLocation>
</comment>
<dbReference type="GO" id="GO:0005525">
    <property type="term" value="F:GTP binding"/>
    <property type="evidence" value="ECO:0007669"/>
    <property type="project" value="UniProtKB-KW"/>
</dbReference>
<keyword evidence="3" id="KW-0342">GTP-binding</keyword>
<sequence length="122" mass="13922">MRLYHCAVMGSGGVGKSALTVRFINGSYLEWYDLTIEDSYRKQLTVDSLPCLLEILDTAGIDQYLTLNDLFIRESDGFVLCFSLAQRDTLEEIVRLRETIYRNKMPPADHNVPMVLVGSERE</sequence>
<dbReference type="SUPFAM" id="SSF52540">
    <property type="entry name" value="P-loop containing nucleoside triphosphate hydrolases"/>
    <property type="match status" value="1"/>
</dbReference>
<dbReference type="PROSITE" id="PS51419">
    <property type="entry name" value="RAB"/>
    <property type="match status" value="1"/>
</dbReference>
<evidence type="ECO:0000313" key="5">
    <source>
        <dbReference type="Proteomes" id="UP000279259"/>
    </source>
</evidence>
<organism evidence="4 5">
    <name type="scientific">Saitozyma podzolica</name>
    <dbReference type="NCBI Taxonomy" id="1890683"/>
    <lineage>
        <taxon>Eukaryota</taxon>
        <taxon>Fungi</taxon>
        <taxon>Dikarya</taxon>
        <taxon>Basidiomycota</taxon>
        <taxon>Agaricomycotina</taxon>
        <taxon>Tremellomycetes</taxon>
        <taxon>Tremellales</taxon>
        <taxon>Trimorphomycetaceae</taxon>
        <taxon>Saitozyma</taxon>
    </lineage>
</organism>
<name>A0A427YTT4_9TREE</name>
<keyword evidence="2" id="KW-0547">Nucleotide-binding</keyword>
<dbReference type="InterPro" id="IPR001806">
    <property type="entry name" value="Small_GTPase"/>
</dbReference>
<dbReference type="OrthoDB" id="5976022at2759"/>
<dbReference type="EMBL" id="RSCD01000002">
    <property type="protein sequence ID" value="RSH94497.1"/>
    <property type="molecule type" value="Genomic_DNA"/>
</dbReference>
<dbReference type="NCBIfam" id="TIGR00231">
    <property type="entry name" value="small_GTP"/>
    <property type="match status" value="1"/>
</dbReference>
<dbReference type="PRINTS" id="PR00449">
    <property type="entry name" value="RASTRNSFRMNG"/>
</dbReference>
<protein>
    <submittedName>
        <fullName evidence="4">Ras-protein rsr1</fullName>
    </submittedName>
</protein>
<keyword evidence="5" id="KW-1185">Reference proteome</keyword>
<dbReference type="GO" id="GO:0007165">
    <property type="term" value="P:signal transduction"/>
    <property type="evidence" value="ECO:0007669"/>
    <property type="project" value="InterPro"/>
</dbReference>
<dbReference type="InterPro" id="IPR020849">
    <property type="entry name" value="Small_GTPase_Ras-type"/>
</dbReference>
<evidence type="ECO:0000256" key="3">
    <source>
        <dbReference type="ARBA" id="ARBA00023134"/>
    </source>
</evidence>